<dbReference type="Proteomes" id="UP000476064">
    <property type="component" value="Chromosome"/>
</dbReference>
<dbReference type="RefSeq" id="WP_162355403.1">
    <property type="nucleotide sequence ID" value="NZ_CP048209.1"/>
</dbReference>
<reference evidence="2 3" key="1">
    <citation type="submission" date="2020-01" db="EMBL/GenBank/DDBJ databases">
        <title>Paenibacillus sp. nov., isolated from tomato rhizosphere.</title>
        <authorList>
            <person name="Weon H.-Y."/>
            <person name="Lee S.A."/>
        </authorList>
    </citation>
    <scope>NUCLEOTIDE SEQUENCE [LARGE SCALE GENOMIC DNA]</scope>
    <source>
        <strain evidence="2 3">12200R-189</strain>
    </source>
</reference>
<evidence type="ECO:0000259" key="1">
    <source>
        <dbReference type="PROSITE" id="PS50878"/>
    </source>
</evidence>
<dbReference type="KEGG" id="plyc:GXP70_04700"/>
<protein>
    <recommendedName>
        <fullName evidence="1">Reverse transcriptase domain-containing protein</fullName>
    </recommendedName>
</protein>
<gene>
    <name evidence="2" type="ORF">GXP70_04700</name>
</gene>
<evidence type="ECO:0000313" key="3">
    <source>
        <dbReference type="Proteomes" id="UP000476064"/>
    </source>
</evidence>
<evidence type="ECO:0000313" key="2">
    <source>
        <dbReference type="EMBL" id="QHT59337.1"/>
    </source>
</evidence>
<sequence length="127" mass="14083">MNLSKGIPQGTAISEVLANVYAIEFDEVINTYVTGLGGIYRRYSDDIIVVIPIKAGESDNISDHISFIKEAVMQNKIEMGAGKTSTLFYFKKGIHKPDLLLPARTGTWMIFLGHDGFTKESQLVQED</sequence>
<dbReference type="PROSITE" id="PS50878">
    <property type="entry name" value="RT_POL"/>
    <property type="match status" value="1"/>
</dbReference>
<keyword evidence="3" id="KW-1185">Reference proteome</keyword>
<dbReference type="EMBL" id="CP048209">
    <property type="protein sequence ID" value="QHT59337.1"/>
    <property type="molecule type" value="Genomic_DNA"/>
</dbReference>
<feature type="domain" description="Reverse transcriptase" evidence="1">
    <location>
        <begin position="1"/>
        <end position="116"/>
    </location>
</feature>
<name>A0A6C0FR37_9BACL</name>
<dbReference type="AlphaFoldDB" id="A0A6C0FR37"/>
<proteinExistence type="predicted"/>
<dbReference type="InterPro" id="IPR000477">
    <property type="entry name" value="RT_dom"/>
</dbReference>
<accession>A0A6C0FR37</accession>
<organism evidence="2 3">
    <name type="scientific">Paenibacillus lycopersici</name>
    <dbReference type="NCBI Taxonomy" id="2704462"/>
    <lineage>
        <taxon>Bacteria</taxon>
        <taxon>Bacillati</taxon>
        <taxon>Bacillota</taxon>
        <taxon>Bacilli</taxon>
        <taxon>Bacillales</taxon>
        <taxon>Paenibacillaceae</taxon>
        <taxon>Paenibacillus</taxon>
    </lineage>
</organism>